<dbReference type="Proteomes" id="UP000294065">
    <property type="component" value="Unassembled WGS sequence"/>
</dbReference>
<comment type="caution">
    <text evidence="3">The sequence shown here is derived from an EMBL/GenBank/DDBJ whole genome shotgun (WGS) entry which is preliminary data.</text>
</comment>
<dbReference type="AlphaFoldDB" id="A0AAE8G9P0"/>
<proteinExistence type="predicted"/>
<accession>A0AAE8G9P0</accession>
<gene>
    <name evidence="3" type="ORF">EXD98_13915</name>
</gene>
<feature type="transmembrane region" description="Helical" evidence="2">
    <location>
        <begin position="12"/>
        <end position="32"/>
    </location>
</feature>
<keyword evidence="2" id="KW-0472">Membrane</keyword>
<evidence type="ECO:0000256" key="1">
    <source>
        <dbReference type="SAM" id="MobiDB-lite"/>
    </source>
</evidence>
<feature type="compositionally biased region" description="Polar residues" evidence="1">
    <location>
        <begin position="50"/>
        <end position="63"/>
    </location>
</feature>
<dbReference type="EMBL" id="SGTH01000006">
    <property type="protein sequence ID" value="RZH26936.1"/>
    <property type="molecule type" value="Genomic_DNA"/>
</dbReference>
<evidence type="ECO:0000313" key="3">
    <source>
        <dbReference type="EMBL" id="RZH26936.1"/>
    </source>
</evidence>
<evidence type="ECO:0000313" key="4">
    <source>
        <dbReference type="Proteomes" id="UP000294065"/>
    </source>
</evidence>
<feature type="region of interest" description="Disordered" evidence="1">
    <location>
        <begin position="45"/>
        <end position="82"/>
    </location>
</feature>
<organism evidence="3 4">
    <name type="scientific">Acinetobacter pittii</name>
    <name type="common">Acinetobacter genomosp. 3</name>
    <dbReference type="NCBI Taxonomy" id="48296"/>
    <lineage>
        <taxon>Bacteria</taxon>
        <taxon>Pseudomonadati</taxon>
        <taxon>Pseudomonadota</taxon>
        <taxon>Gammaproteobacteria</taxon>
        <taxon>Moraxellales</taxon>
        <taxon>Moraxellaceae</taxon>
        <taxon>Acinetobacter</taxon>
        <taxon>Acinetobacter calcoaceticus/baumannii complex</taxon>
    </lineage>
</organism>
<keyword evidence="2" id="KW-0812">Transmembrane</keyword>
<dbReference type="RefSeq" id="WP_130173671.1">
    <property type="nucleotide sequence ID" value="NZ_SGTH01000006.1"/>
</dbReference>
<keyword evidence="2" id="KW-1133">Transmembrane helix</keyword>
<sequence>MKINTQRLKRRWKWYTAYAVIFILSFALFYAYDRAQEEQTEQMLEAARSHSVSPDNTAVTSINAGDEVPAFNQADLNSENHK</sequence>
<evidence type="ECO:0000256" key="2">
    <source>
        <dbReference type="SAM" id="Phobius"/>
    </source>
</evidence>
<reference evidence="3 4" key="1">
    <citation type="submission" date="2019-02" db="EMBL/GenBank/DDBJ databases">
        <title>The Batch Genome Submission of Acinetobacter spp. strains.</title>
        <authorList>
            <person name="Qin J."/>
            <person name="Hu Y."/>
            <person name="Ye H."/>
            <person name="Wei L."/>
            <person name="Feng Y."/>
            <person name="Zong Z."/>
        </authorList>
    </citation>
    <scope>NUCLEOTIDE SEQUENCE [LARGE SCALE GENOMIC DNA]</scope>
    <source>
        <strain evidence="3 4">WCHAP100012</strain>
    </source>
</reference>
<protein>
    <submittedName>
        <fullName evidence="3">Uncharacterized protein</fullName>
    </submittedName>
</protein>
<name>A0AAE8G9P0_ACIPI</name>